<accession>A0ABS1KUX5</accession>
<dbReference type="PROSITE" id="PS51257">
    <property type="entry name" value="PROKAR_LIPOPROTEIN"/>
    <property type="match status" value="1"/>
</dbReference>
<gene>
    <name evidence="2" type="ORF">JI741_17320</name>
</gene>
<evidence type="ECO:0008006" key="4">
    <source>
        <dbReference type="Google" id="ProtNLM"/>
    </source>
</evidence>
<dbReference type="RefSeq" id="WP_202011797.1">
    <property type="nucleotide sequence ID" value="NZ_JAERRB010000005.1"/>
</dbReference>
<proteinExistence type="predicted"/>
<dbReference type="Proteomes" id="UP000613030">
    <property type="component" value="Unassembled WGS sequence"/>
</dbReference>
<organism evidence="2 3">
    <name type="scientific">Chryseolinea lacunae</name>
    <dbReference type="NCBI Taxonomy" id="2801331"/>
    <lineage>
        <taxon>Bacteria</taxon>
        <taxon>Pseudomonadati</taxon>
        <taxon>Bacteroidota</taxon>
        <taxon>Cytophagia</taxon>
        <taxon>Cytophagales</taxon>
        <taxon>Fulvivirgaceae</taxon>
        <taxon>Chryseolinea</taxon>
    </lineage>
</organism>
<reference evidence="2 3" key="1">
    <citation type="submission" date="2021-01" db="EMBL/GenBank/DDBJ databases">
        <title>Chryseolinea sp. Jin1 Genome sequencing and assembly.</title>
        <authorList>
            <person name="Kim I."/>
        </authorList>
    </citation>
    <scope>NUCLEOTIDE SEQUENCE [LARGE SCALE GENOMIC DNA]</scope>
    <source>
        <strain evidence="2 3">Jin1</strain>
    </source>
</reference>
<name>A0ABS1KUX5_9BACT</name>
<keyword evidence="1" id="KW-0732">Signal</keyword>
<sequence>MKAMKSVMYSFFLLCLSMLSGCGGKDAEIIEEEIDPPGAPSKTWQEDWGTGKDKHDMLLQRVYYDDDVAIYFDEDMDFSQKWMDALLPKVWRYTKSVYGDFGKENRLYCIMHANKYSGGHPASYLDASHGNRNAIDNGSGRDGNTSWKDEYDSYGIPIHEVGHIVEGGSKGIRESPAFGIWGDSKWCEIYTYDVYKGIGMNTEAKLTYDICMATSDVYPRPGTHWFRDWFYPIYSKYGGSKVLNEFFVLLSKNFPTHKDDTGTYSLYDRGMNMGEFIHFWSGAAGVNLKEQATLAFGWSDDYEAQFMQAQEDFPNVNY</sequence>
<keyword evidence="3" id="KW-1185">Reference proteome</keyword>
<dbReference type="EMBL" id="JAERRB010000005">
    <property type="protein sequence ID" value="MBL0742993.1"/>
    <property type="molecule type" value="Genomic_DNA"/>
</dbReference>
<evidence type="ECO:0000313" key="2">
    <source>
        <dbReference type="EMBL" id="MBL0742993.1"/>
    </source>
</evidence>
<evidence type="ECO:0000256" key="1">
    <source>
        <dbReference type="SAM" id="SignalP"/>
    </source>
</evidence>
<protein>
    <recommendedName>
        <fullName evidence="4">Lipoprotein</fullName>
    </recommendedName>
</protein>
<comment type="caution">
    <text evidence="2">The sequence shown here is derived from an EMBL/GenBank/DDBJ whole genome shotgun (WGS) entry which is preliminary data.</text>
</comment>
<feature type="chain" id="PRO_5045362638" description="Lipoprotein" evidence="1">
    <location>
        <begin position="21"/>
        <end position="318"/>
    </location>
</feature>
<evidence type="ECO:0000313" key="3">
    <source>
        <dbReference type="Proteomes" id="UP000613030"/>
    </source>
</evidence>
<feature type="signal peptide" evidence="1">
    <location>
        <begin position="1"/>
        <end position="20"/>
    </location>
</feature>